<gene>
    <name evidence="3" type="primary">ltrA</name>
    <name evidence="3" type="ORF">ACFOY2_26105</name>
</gene>
<dbReference type="Pfam" id="PF00078">
    <property type="entry name" value="RVT_1"/>
    <property type="match status" value="1"/>
</dbReference>
<dbReference type="InterPro" id="IPR030931">
    <property type="entry name" value="Group_II_RT_mat"/>
</dbReference>
<keyword evidence="3" id="KW-0695">RNA-directed DNA polymerase</keyword>
<dbReference type="CDD" id="cd01651">
    <property type="entry name" value="RT_G2_intron"/>
    <property type="match status" value="1"/>
</dbReference>
<comment type="caution">
    <text evidence="3">The sequence shown here is derived from an EMBL/GenBank/DDBJ whole genome shotgun (WGS) entry which is preliminary data.</text>
</comment>
<keyword evidence="3" id="KW-0548">Nucleotidyltransferase</keyword>
<dbReference type="PANTHER" id="PTHR34047:SF10">
    <property type="entry name" value="GROUP II INTRON-ASSOCIATED OPEN READING FRAME"/>
    <property type="match status" value="1"/>
</dbReference>
<dbReference type="NCBIfam" id="TIGR04416">
    <property type="entry name" value="group_II_RT_mat"/>
    <property type="match status" value="1"/>
</dbReference>
<evidence type="ECO:0000259" key="2">
    <source>
        <dbReference type="PROSITE" id="PS50878"/>
    </source>
</evidence>
<dbReference type="InterPro" id="IPR013597">
    <property type="entry name" value="Mat_intron_G2"/>
</dbReference>
<dbReference type="PANTHER" id="PTHR34047">
    <property type="entry name" value="NUCLEAR INTRON MATURASE 1, MITOCHONDRIAL-RELATED"/>
    <property type="match status" value="1"/>
</dbReference>
<dbReference type="SUPFAM" id="SSF56672">
    <property type="entry name" value="DNA/RNA polymerases"/>
    <property type="match status" value="1"/>
</dbReference>
<proteinExistence type="predicted"/>
<dbReference type="PROSITE" id="PS50878">
    <property type="entry name" value="RT_POL"/>
    <property type="match status" value="1"/>
</dbReference>
<organism evidence="3 4">
    <name type="scientific">Nonomuraea purpurea</name>
    <dbReference type="NCBI Taxonomy" id="1849276"/>
    <lineage>
        <taxon>Bacteria</taxon>
        <taxon>Bacillati</taxon>
        <taxon>Actinomycetota</taxon>
        <taxon>Actinomycetes</taxon>
        <taxon>Streptosporangiales</taxon>
        <taxon>Streptosporangiaceae</taxon>
        <taxon>Nonomuraea</taxon>
    </lineage>
</organism>
<dbReference type="CDD" id="cd00085">
    <property type="entry name" value="HNHc"/>
    <property type="match status" value="1"/>
</dbReference>
<dbReference type="EC" id="2.7.7.49" evidence="3"/>
<keyword evidence="3" id="KW-0808">Transferase</keyword>
<dbReference type="InterPro" id="IPR002711">
    <property type="entry name" value="HNH"/>
</dbReference>
<dbReference type="GO" id="GO:0003964">
    <property type="term" value="F:RNA-directed DNA polymerase activity"/>
    <property type="evidence" value="ECO:0007669"/>
    <property type="project" value="UniProtKB-KW"/>
</dbReference>
<accession>A0ABV8G9P8</accession>
<evidence type="ECO:0000313" key="4">
    <source>
        <dbReference type="Proteomes" id="UP001595851"/>
    </source>
</evidence>
<feature type="compositionally biased region" description="Basic and acidic residues" evidence="1">
    <location>
        <begin position="1"/>
        <end position="21"/>
    </location>
</feature>
<dbReference type="InterPro" id="IPR051083">
    <property type="entry name" value="GrpII_Intron_Splice-Mob/Def"/>
</dbReference>
<keyword evidence="4" id="KW-1185">Reference proteome</keyword>
<dbReference type="Pfam" id="PF13655">
    <property type="entry name" value="RVT_N"/>
    <property type="match status" value="1"/>
</dbReference>
<dbReference type="RefSeq" id="WP_379530785.1">
    <property type="nucleotide sequence ID" value="NZ_JBHSBI010000013.1"/>
</dbReference>
<evidence type="ECO:0000313" key="3">
    <source>
        <dbReference type="EMBL" id="MFC4010727.1"/>
    </source>
</evidence>
<sequence length="601" mass="69053">MEGRHKEIGTDGQVGREHANGPEDNPSGWHSIQWERAEEEVRRLRRRIFKATREGDLKKVRNLQKLMLRSHSNTLVSVKRVTQQSKGRKTAGIDGETALTPAKRWELASQIHGDQTWEAAAVKRVYIPKADGKQRPLGIPVIRDRANQARVKNALEPEWEARFERRSYGFRPGRGCHDAVEGIFSATARKGASRLWVLDADLAAAFDRISHEHLISAIGEFPAREMIRGWLKAGVMDKGRFAPTVEGTPQGGVISPLLLNVALHGMEEATGCRYKRGNKKEDYQSTPAVAGTPILIRYADDFVALCDTKEQAEEVKARLAVWLEPRGLRFNEEKTRVVHMDEGFDFLGFNIRRSRNKTIISPSREATKKIRARMREEVKALHGSNVEALLRKMNPIVRGWGAYYRIAVSSKEFYDLDDYMWKLTRKWAKRMHPLKSEKWIYARYYGRLNRTKRDNWVMGNKQSGAYLLKFRWINIVRHVQVRGGASPDDPDLIEYWAKRRGKRTPPPMDKTSLSLAWVQKGICPLCRQALIGGAEYEPDNPRAWIEWFEASKRTLNKHHFVYRRDGGPDHKSNLRLVHAECHRQHHASDGARHPEQELVKP</sequence>
<feature type="region of interest" description="Disordered" evidence="1">
    <location>
        <begin position="1"/>
        <end position="32"/>
    </location>
</feature>
<reference evidence="4" key="1">
    <citation type="journal article" date="2019" name="Int. J. Syst. Evol. Microbiol.">
        <title>The Global Catalogue of Microorganisms (GCM) 10K type strain sequencing project: providing services to taxonomists for standard genome sequencing and annotation.</title>
        <authorList>
            <consortium name="The Broad Institute Genomics Platform"/>
            <consortium name="The Broad Institute Genome Sequencing Center for Infectious Disease"/>
            <person name="Wu L."/>
            <person name="Ma J."/>
        </authorList>
    </citation>
    <scope>NUCLEOTIDE SEQUENCE [LARGE SCALE GENOMIC DNA]</scope>
    <source>
        <strain evidence="4">TBRC 1276</strain>
    </source>
</reference>
<dbReference type="Gene3D" id="1.10.30.50">
    <property type="match status" value="1"/>
</dbReference>
<dbReference type="InterPro" id="IPR003615">
    <property type="entry name" value="HNH_nuc"/>
</dbReference>
<evidence type="ECO:0000256" key="1">
    <source>
        <dbReference type="SAM" id="MobiDB-lite"/>
    </source>
</evidence>
<dbReference type="Proteomes" id="UP001595851">
    <property type="component" value="Unassembled WGS sequence"/>
</dbReference>
<dbReference type="InterPro" id="IPR000477">
    <property type="entry name" value="RT_dom"/>
</dbReference>
<feature type="domain" description="Reverse transcriptase" evidence="2">
    <location>
        <begin position="108"/>
        <end position="351"/>
    </location>
</feature>
<dbReference type="EMBL" id="JBHSBI010000013">
    <property type="protein sequence ID" value="MFC4010727.1"/>
    <property type="molecule type" value="Genomic_DNA"/>
</dbReference>
<name>A0ABV8G9P8_9ACTN</name>
<dbReference type="Pfam" id="PF01844">
    <property type="entry name" value="HNH"/>
    <property type="match status" value="1"/>
</dbReference>
<dbReference type="InterPro" id="IPR025960">
    <property type="entry name" value="RVT_N"/>
</dbReference>
<dbReference type="InterPro" id="IPR043502">
    <property type="entry name" value="DNA/RNA_pol_sf"/>
</dbReference>
<dbReference type="Pfam" id="PF08388">
    <property type="entry name" value="GIIM"/>
    <property type="match status" value="1"/>
</dbReference>
<protein>
    <submittedName>
        <fullName evidence="3">Group II intron reverse transcriptase/maturase</fullName>
        <ecNumber evidence="3">2.7.7.49</ecNumber>
    </submittedName>
</protein>